<keyword evidence="1" id="KW-1133">Transmembrane helix</keyword>
<dbReference type="Proteomes" id="UP001374579">
    <property type="component" value="Unassembled WGS sequence"/>
</dbReference>
<feature type="transmembrane region" description="Helical" evidence="1">
    <location>
        <begin position="336"/>
        <end position="356"/>
    </location>
</feature>
<sequence>MASPTAEPETSTGVPSAEAEGVMSASIPELLFPPLSCLACVCAGLLIWVLVVRCKSKKKTIHINSKVNHRDSCGSLHGNGCRDNHIRISHTFEKTDNRLFELKANKLQSNTFSTEESSTESTNLKPLFESNDLEIIQHIQGQGPINGRELLNILMPVIFSLGFCPLTLLLHRPIIHCLWPPSVYTIAPNINDAIACFLVPAGMVYAISFGFAFQQVIGAFGEIQIGVQRRAEQLQKLLTLISHLTSVTMASRLAMLRIVKDVTLTSASKMIGCTDHRSNSKDLEDLLRLLYITKVKDTPEAKDRDLWQRSVFDRLEKVLLEDDLLSSRIVTTRIHGLQWAFLETLGYLTFLGMLLVQCSSYRAELAVCLVTVISISLLCYIVADLDSPFYGVFRVHLDCICDVIRRLDDAFNETAAAVMLEMSISDFEEGRETHKKDTHERAKRFLKI</sequence>
<protein>
    <submittedName>
        <fullName evidence="2">Uncharacterized protein</fullName>
    </submittedName>
</protein>
<accession>A0AAN9C2P4</accession>
<evidence type="ECO:0000256" key="1">
    <source>
        <dbReference type="SAM" id="Phobius"/>
    </source>
</evidence>
<feature type="transmembrane region" description="Helical" evidence="1">
    <location>
        <begin position="363"/>
        <end position="383"/>
    </location>
</feature>
<keyword evidence="1" id="KW-0472">Membrane</keyword>
<dbReference type="AlphaFoldDB" id="A0AAN9C2P4"/>
<feature type="transmembrane region" description="Helical" evidence="1">
    <location>
        <begin position="150"/>
        <end position="170"/>
    </location>
</feature>
<feature type="transmembrane region" description="Helical" evidence="1">
    <location>
        <begin position="190"/>
        <end position="213"/>
    </location>
</feature>
<proteinExistence type="predicted"/>
<keyword evidence="1" id="KW-0812">Transmembrane</keyword>
<dbReference type="Pfam" id="PF14023">
    <property type="entry name" value="Bestrophin-like"/>
    <property type="match status" value="1"/>
</dbReference>
<evidence type="ECO:0000313" key="2">
    <source>
        <dbReference type="EMBL" id="KAK7115783.1"/>
    </source>
</evidence>
<comment type="caution">
    <text evidence="2">The sequence shown here is derived from an EMBL/GenBank/DDBJ whole genome shotgun (WGS) entry which is preliminary data.</text>
</comment>
<name>A0AAN9C2P4_9CAEN</name>
<dbReference type="InterPro" id="IPR025333">
    <property type="entry name" value="DUF4239"/>
</dbReference>
<organism evidence="2 3">
    <name type="scientific">Littorina saxatilis</name>
    <dbReference type="NCBI Taxonomy" id="31220"/>
    <lineage>
        <taxon>Eukaryota</taxon>
        <taxon>Metazoa</taxon>
        <taxon>Spiralia</taxon>
        <taxon>Lophotrochozoa</taxon>
        <taxon>Mollusca</taxon>
        <taxon>Gastropoda</taxon>
        <taxon>Caenogastropoda</taxon>
        <taxon>Littorinimorpha</taxon>
        <taxon>Littorinoidea</taxon>
        <taxon>Littorinidae</taxon>
        <taxon>Littorina</taxon>
    </lineage>
</organism>
<reference evidence="2 3" key="1">
    <citation type="submission" date="2024-02" db="EMBL/GenBank/DDBJ databases">
        <title>Chromosome-scale genome assembly of the rough periwinkle Littorina saxatilis.</title>
        <authorList>
            <person name="De Jode A."/>
            <person name="Faria R."/>
            <person name="Formenti G."/>
            <person name="Sims Y."/>
            <person name="Smith T.P."/>
            <person name="Tracey A."/>
            <person name="Wood J.M.D."/>
            <person name="Zagrodzka Z.B."/>
            <person name="Johannesson K."/>
            <person name="Butlin R.K."/>
            <person name="Leder E.H."/>
        </authorList>
    </citation>
    <scope>NUCLEOTIDE SEQUENCE [LARGE SCALE GENOMIC DNA]</scope>
    <source>
        <strain evidence="2">Snail1</strain>
        <tissue evidence="2">Muscle</tissue>
    </source>
</reference>
<gene>
    <name evidence="2" type="ORF">V1264_001598</name>
</gene>
<feature type="transmembrane region" description="Helical" evidence="1">
    <location>
        <begin position="31"/>
        <end position="52"/>
    </location>
</feature>
<evidence type="ECO:0000313" key="3">
    <source>
        <dbReference type="Proteomes" id="UP001374579"/>
    </source>
</evidence>
<dbReference type="EMBL" id="JBAMIC010000001">
    <property type="protein sequence ID" value="KAK7115783.1"/>
    <property type="molecule type" value="Genomic_DNA"/>
</dbReference>
<keyword evidence="3" id="KW-1185">Reference proteome</keyword>